<evidence type="ECO:0000256" key="3">
    <source>
        <dbReference type="ARBA" id="ARBA00022989"/>
    </source>
</evidence>
<evidence type="ECO:0000256" key="5">
    <source>
        <dbReference type="SAM" id="Phobius"/>
    </source>
</evidence>
<reference evidence="7 8" key="1">
    <citation type="submission" date="2024-02" db="EMBL/GenBank/DDBJ databases">
        <authorList>
            <person name="Chen Y."/>
            <person name="Shah S."/>
            <person name="Dougan E. K."/>
            <person name="Thang M."/>
            <person name="Chan C."/>
        </authorList>
    </citation>
    <scope>NUCLEOTIDE SEQUENCE [LARGE SCALE GENOMIC DNA]</scope>
</reference>
<feature type="transmembrane region" description="Helical" evidence="5">
    <location>
        <begin position="117"/>
        <end position="136"/>
    </location>
</feature>
<comment type="subcellular location">
    <subcellularLocation>
        <location evidence="1">Membrane</location>
        <topology evidence="1">Multi-pass membrane protein</topology>
    </subcellularLocation>
</comment>
<dbReference type="Pfam" id="PF00520">
    <property type="entry name" value="Ion_trans"/>
    <property type="match status" value="1"/>
</dbReference>
<dbReference type="PANTHER" id="PTHR10037:SF62">
    <property type="entry name" value="SODIUM CHANNEL PROTEIN 60E"/>
    <property type="match status" value="1"/>
</dbReference>
<dbReference type="Gene3D" id="1.20.120.350">
    <property type="entry name" value="Voltage-gated potassium channels. Chain C"/>
    <property type="match status" value="1"/>
</dbReference>
<dbReference type="Gene3D" id="1.10.287.70">
    <property type="match status" value="1"/>
</dbReference>
<evidence type="ECO:0000259" key="6">
    <source>
        <dbReference type="Pfam" id="PF00520"/>
    </source>
</evidence>
<sequence>MPSAFFYIDQIYAALFLIELVLRMISEGGPPFFFKSPNIAWNYLDLMINATSVLNLVSAVASTSNQDAETIKASGNMRIIRILRLTRIIRVVRIVKIVRFIRALRSLVHSIFCTMKVLLWSVLLLVMIMYVFAIVFTDVSSEYSRGFEEISEANLKFIREHFLDLERSIMTLFQSICNGIAWGEVADKLNELSRIWGYLYVTYIAFCLFAVLNVMTGMSLGVTVNLKVLNATKSYTFKPF</sequence>
<proteinExistence type="predicted"/>
<evidence type="ECO:0000313" key="7">
    <source>
        <dbReference type="EMBL" id="CAK9012550.1"/>
    </source>
</evidence>
<dbReference type="InterPro" id="IPR027359">
    <property type="entry name" value="Volt_channel_dom_sf"/>
</dbReference>
<name>A0ABP0JDR5_9DINO</name>
<gene>
    <name evidence="7" type="ORF">SCF082_LOCUS11549</name>
</gene>
<protein>
    <submittedName>
        <fullName evidence="7">L type</fullName>
    </submittedName>
</protein>
<feature type="domain" description="Ion transport" evidence="6">
    <location>
        <begin position="4"/>
        <end position="218"/>
    </location>
</feature>
<dbReference type="PANTHER" id="PTHR10037">
    <property type="entry name" value="VOLTAGE-GATED CATION CHANNEL CALCIUM AND SODIUM"/>
    <property type="match status" value="1"/>
</dbReference>
<evidence type="ECO:0000256" key="1">
    <source>
        <dbReference type="ARBA" id="ARBA00004141"/>
    </source>
</evidence>
<organism evidence="7 8">
    <name type="scientific">Durusdinium trenchii</name>
    <dbReference type="NCBI Taxonomy" id="1381693"/>
    <lineage>
        <taxon>Eukaryota</taxon>
        <taxon>Sar</taxon>
        <taxon>Alveolata</taxon>
        <taxon>Dinophyceae</taxon>
        <taxon>Suessiales</taxon>
        <taxon>Symbiodiniaceae</taxon>
        <taxon>Durusdinium</taxon>
    </lineage>
</organism>
<feature type="transmembrane region" description="Helical" evidence="5">
    <location>
        <begin position="195"/>
        <end position="215"/>
    </location>
</feature>
<keyword evidence="2 5" id="KW-0812">Transmembrane</keyword>
<comment type="caution">
    <text evidence="7">The sequence shown here is derived from an EMBL/GenBank/DDBJ whole genome shotgun (WGS) entry which is preliminary data.</text>
</comment>
<keyword evidence="8" id="KW-1185">Reference proteome</keyword>
<dbReference type="InterPro" id="IPR005821">
    <property type="entry name" value="Ion_trans_dom"/>
</dbReference>
<evidence type="ECO:0000313" key="8">
    <source>
        <dbReference type="Proteomes" id="UP001642464"/>
    </source>
</evidence>
<keyword evidence="3 5" id="KW-1133">Transmembrane helix</keyword>
<dbReference type="Proteomes" id="UP001642464">
    <property type="component" value="Unassembled WGS sequence"/>
</dbReference>
<dbReference type="InterPro" id="IPR043203">
    <property type="entry name" value="VGCC_Ca_Na"/>
</dbReference>
<evidence type="ECO:0000256" key="4">
    <source>
        <dbReference type="ARBA" id="ARBA00023136"/>
    </source>
</evidence>
<accession>A0ABP0JDR5</accession>
<dbReference type="EMBL" id="CAXAMM010006847">
    <property type="protein sequence ID" value="CAK9012550.1"/>
    <property type="molecule type" value="Genomic_DNA"/>
</dbReference>
<keyword evidence="4 5" id="KW-0472">Membrane</keyword>
<evidence type="ECO:0000256" key="2">
    <source>
        <dbReference type="ARBA" id="ARBA00022692"/>
    </source>
</evidence>
<dbReference type="SUPFAM" id="SSF81324">
    <property type="entry name" value="Voltage-gated potassium channels"/>
    <property type="match status" value="1"/>
</dbReference>